<evidence type="ECO:0000256" key="1">
    <source>
        <dbReference type="SAM" id="Phobius"/>
    </source>
</evidence>
<evidence type="ECO:0000313" key="2">
    <source>
        <dbReference type="Proteomes" id="UP000887566"/>
    </source>
</evidence>
<evidence type="ECO:0000313" key="3">
    <source>
        <dbReference type="WBParaSite" id="PSAMB.scaffold3027size19968.g20043.t1"/>
    </source>
</evidence>
<keyword evidence="1" id="KW-1133">Transmembrane helix</keyword>
<name>A0A914W2L7_9BILA</name>
<keyword evidence="1" id="KW-0472">Membrane</keyword>
<organism evidence="2 3">
    <name type="scientific">Plectus sambesii</name>
    <dbReference type="NCBI Taxonomy" id="2011161"/>
    <lineage>
        <taxon>Eukaryota</taxon>
        <taxon>Metazoa</taxon>
        <taxon>Ecdysozoa</taxon>
        <taxon>Nematoda</taxon>
        <taxon>Chromadorea</taxon>
        <taxon>Plectida</taxon>
        <taxon>Plectina</taxon>
        <taxon>Plectoidea</taxon>
        <taxon>Plectidae</taxon>
        <taxon>Plectus</taxon>
    </lineage>
</organism>
<feature type="transmembrane region" description="Helical" evidence="1">
    <location>
        <begin position="35"/>
        <end position="53"/>
    </location>
</feature>
<dbReference type="WBParaSite" id="PSAMB.scaffold3027size19968.g20043.t1">
    <property type="protein sequence ID" value="PSAMB.scaffold3027size19968.g20043.t1"/>
    <property type="gene ID" value="PSAMB.scaffold3027size19968.g20043"/>
</dbReference>
<sequence length="101" mass="12005">MPKSAGARLGGRGARVVARRHRRRRRLIQASTHRAIVLFSYFILPPTSVWRSLTRMRRHRRRAPSRLRDQKLHNRRMRPQFYSQFCKVNTATRGAEQGLDR</sequence>
<dbReference type="Proteomes" id="UP000887566">
    <property type="component" value="Unplaced"/>
</dbReference>
<reference evidence="3" key="1">
    <citation type="submission" date="2022-11" db="UniProtKB">
        <authorList>
            <consortium name="WormBaseParasite"/>
        </authorList>
    </citation>
    <scope>IDENTIFICATION</scope>
</reference>
<proteinExistence type="predicted"/>
<keyword evidence="2" id="KW-1185">Reference proteome</keyword>
<keyword evidence="1" id="KW-0812">Transmembrane</keyword>
<accession>A0A914W2L7</accession>
<dbReference type="AlphaFoldDB" id="A0A914W2L7"/>
<protein>
    <submittedName>
        <fullName evidence="3">Uncharacterized protein</fullName>
    </submittedName>
</protein>